<dbReference type="EMBL" id="KZ308153">
    <property type="protein sequence ID" value="KAG8223132.1"/>
    <property type="molecule type" value="Genomic_DNA"/>
</dbReference>
<organism evidence="1 2">
    <name type="scientific">Ladona fulva</name>
    <name type="common">Scarce chaser dragonfly</name>
    <name type="synonym">Libellula fulva</name>
    <dbReference type="NCBI Taxonomy" id="123851"/>
    <lineage>
        <taxon>Eukaryota</taxon>
        <taxon>Metazoa</taxon>
        <taxon>Ecdysozoa</taxon>
        <taxon>Arthropoda</taxon>
        <taxon>Hexapoda</taxon>
        <taxon>Insecta</taxon>
        <taxon>Pterygota</taxon>
        <taxon>Palaeoptera</taxon>
        <taxon>Odonata</taxon>
        <taxon>Epiprocta</taxon>
        <taxon>Anisoptera</taxon>
        <taxon>Libelluloidea</taxon>
        <taxon>Libellulidae</taxon>
        <taxon>Ladona</taxon>
    </lineage>
</organism>
<reference evidence="1" key="2">
    <citation type="submission" date="2017-10" db="EMBL/GenBank/DDBJ databases">
        <title>Ladona fulva Genome sequencing and assembly.</title>
        <authorList>
            <person name="Murali S."/>
            <person name="Richards S."/>
            <person name="Bandaranaike D."/>
            <person name="Bellair M."/>
            <person name="Blankenburg K."/>
            <person name="Chao H."/>
            <person name="Dinh H."/>
            <person name="Doddapaneni H."/>
            <person name="Dugan-Rocha S."/>
            <person name="Elkadiri S."/>
            <person name="Gnanaolivu R."/>
            <person name="Hernandez B."/>
            <person name="Skinner E."/>
            <person name="Javaid M."/>
            <person name="Lee S."/>
            <person name="Li M."/>
            <person name="Ming W."/>
            <person name="Munidasa M."/>
            <person name="Muniz J."/>
            <person name="Nguyen L."/>
            <person name="Hughes D."/>
            <person name="Osuji N."/>
            <person name="Pu L.-L."/>
            <person name="Puazo M."/>
            <person name="Qu C."/>
            <person name="Quiroz J."/>
            <person name="Raj R."/>
            <person name="Weissenberger G."/>
            <person name="Xin Y."/>
            <person name="Zou X."/>
            <person name="Han Y."/>
            <person name="Worley K."/>
            <person name="Muzny D."/>
            <person name="Gibbs R."/>
        </authorList>
    </citation>
    <scope>NUCLEOTIDE SEQUENCE</scope>
    <source>
        <strain evidence="1">Sampled in the wild</strain>
    </source>
</reference>
<accession>A0A8K0NVF6</accession>
<proteinExistence type="predicted"/>
<dbReference type="OrthoDB" id="8194810at2759"/>
<dbReference type="Proteomes" id="UP000792457">
    <property type="component" value="Unassembled WGS sequence"/>
</dbReference>
<sequence length="82" mass="9772">MHRYAKGYRQVFFYMIVMVVYNTEDLAEKILEGRKLPEYKGCGRPTSALSPMRFQAVNWEHFPNRILQTPVKKNPSRNCEKY</sequence>
<comment type="caution">
    <text evidence="1">The sequence shown here is derived from an EMBL/GenBank/DDBJ whole genome shotgun (WGS) entry which is preliminary data.</text>
</comment>
<gene>
    <name evidence="1" type="ORF">J437_LFUL000554</name>
</gene>
<reference evidence="1" key="1">
    <citation type="submission" date="2013-04" db="EMBL/GenBank/DDBJ databases">
        <authorList>
            <person name="Qu J."/>
            <person name="Murali S.C."/>
            <person name="Bandaranaike D."/>
            <person name="Bellair M."/>
            <person name="Blankenburg K."/>
            <person name="Chao H."/>
            <person name="Dinh H."/>
            <person name="Doddapaneni H."/>
            <person name="Downs B."/>
            <person name="Dugan-Rocha S."/>
            <person name="Elkadiri S."/>
            <person name="Gnanaolivu R.D."/>
            <person name="Hernandez B."/>
            <person name="Javaid M."/>
            <person name="Jayaseelan J.C."/>
            <person name="Lee S."/>
            <person name="Li M."/>
            <person name="Ming W."/>
            <person name="Munidasa M."/>
            <person name="Muniz J."/>
            <person name="Nguyen L."/>
            <person name="Ongeri F."/>
            <person name="Osuji N."/>
            <person name="Pu L.-L."/>
            <person name="Puazo M."/>
            <person name="Qu C."/>
            <person name="Quiroz J."/>
            <person name="Raj R."/>
            <person name="Weissenberger G."/>
            <person name="Xin Y."/>
            <person name="Zou X."/>
            <person name="Han Y."/>
            <person name="Richards S."/>
            <person name="Worley K."/>
            <person name="Muzny D."/>
            <person name="Gibbs R."/>
        </authorList>
    </citation>
    <scope>NUCLEOTIDE SEQUENCE</scope>
    <source>
        <strain evidence="1">Sampled in the wild</strain>
    </source>
</reference>
<protein>
    <submittedName>
        <fullName evidence="1">Uncharacterized protein</fullName>
    </submittedName>
</protein>
<dbReference type="AlphaFoldDB" id="A0A8K0NVF6"/>
<evidence type="ECO:0000313" key="2">
    <source>
        <dbReference type="Proteomes" id="UP000792457"/>
    </source>
</evidence>
<keyword evidence="2" id="KW-1185">Reference proteome</keyword>
<evidence type="ECO:0000313" key="1">
    <source>
        <dbReference type="EMBL" id="KAG8223132.1"/>
    </source>
</evidence>
<name>A0A8K0NVF6_LADFU</name>